<dbReference type="AlphaFoldDB" id="A0AA94HNM0"/>
<feature type="domain" description="PIN" evidence="5">
    <location>
        <begin position="4"/>
        <end position="116"/>
    </location>
</feature>
<dbReference type="RefSeq" id="WP_092918662.1">
    <property type="nucleotide sequence ID" value="NZ_FOZN01000003.1"/>
</dbReference>
<protein>
    <submittedName>
        <fullName evidence="6">PIN domain-containing protein</fullName>
    </submittedName>
</protein>
<dbReference type="CDD" id="cd09874">
    <property type="entry name" value="PIN_MT3492-like"/>
    <property type="match status" value="1"/>
</dbReference>
<dbReference type="GO" id="GO:0004518">
    <property type="term" value="F:nuclease activity"/>
    <property type="evidence" value="ECO:0007669"/>
    <property type="project" value="UniProtKB-KW"/>
</dbReference>
<name>A0AA94HNM0_9MICO</name>
<dbReference type="Gene3D" id="3.40.50.1010">
    <property type="entry name" value="5'-nuclease"/>
    <property type="match status" value="1"/>
</dbReference>
<evidence type="ECO:0000256" key="1">
    <source>
        <dbReference type="ARBA" id="ARBA00022722"/>
    </source>
</evidence>
<dbReference type="GO" id="GO:0016787">
    <property type="term" value="F:hydrolase activity"/>
    <property type="evidence" value="ECO:0007669"/>
    <property type="project" value="UniProtKB-KW"/>
</dbReference>
<proteinExistence type="predicted"/>
<evidence type="ECO:0000256" key="2">
    <source>
        <dbReference type="ARBA" id="ARBA00022723"/>
    </source>
</evidence>
<evidence type="ECO:0000256" key="3">
    <source>
        <dbReference type="ARBA" id="ARBA00022801"/>
    </source>
</evidence>
<organism evidence="6 7">
    <name type="scientific">Agrococcus baldri</name>
    <dbReference type="NCBI Taxonomy" id="153730"/>
    <lineage>
        <taxon>Bacteria</taxon>
        <taxon>Bacillati</taxon>
        <taxon>Actinomycetota</taxon>
        <taxon>Actinomycetes</taxon>
        <taxon>Micrococcales</taxon>
        <taxon>Microbacteriaceae</taxon>
        <taxon>Agrococcus</taxon>
    </lineage>
</organism>
<evidence type="ECO:0000313" key="6">
    <source>
        <dbReference type="EMBL" id="SFS15912.1"/>
    </source>
</evidence>
<dbReference type="EMBL" id="FOZN01000003">
    <property type="protein sequence ID" value="SFS15912.1"/>
    <property type="molecule type" value="Genomic_DNA"/>
</dbReference>
<dbReference type="Proteomes" id="UP000198506">
    <property type="component" value="Unassembled WGS sequence"/>
</dbReference>
<dbReference type="Pfam" id="PF01850">
    <property type="entry name" value="PIN"/>
    <property type="match status" value="1"/>
</dbReference>
<evidence type="ECO:0000256" key="4">
    <source>
        <dbReference type="ARBA" id="ARBA00022842"/>
    </source>
</evidence>
<keyword evidence="2" id="KW-0479">Metal-binding</keyword>
<sequence>MIAFFDTSAIIPLVIAEAGSARAQAAWREASRVHVIVATATEAHAALGAAHGAGRFDESALANRIQAVNALLEDCVRRDIDDDFALAAGGLAVDQQLRGYDAMQCLGALELDDEVVAVAGDRELLDAWTRLGVLTIDIAG</sequence>
<gene>
    <name evidence="6" type="ORF">SAMN04487783_2160</name>
</gene>
<dbReference type="SUPFAM" id="SSF88723">
    <property type="entry name" value="PIN domain-like"/>
    <property type="match status" value="1"/>
</dbReference>
<reference evidence="6 7" key="1">
    <citation type="submission" date="2016-10" db="EMBL/GenBank/DDBJ databases">
        <authorList>
            <person name="Varghese N."/>
            <person name="Submissions S."/>
        </authorList>
    </citation>
    <scope>NUCLEOTIDE SEQUENCE [LARGE SCALE GENOMIC DNA]</scope>
    <source>
        <strain evidence="6 7">IAM 15147</strain>
    </source>
</reference>
<keyword evidence="4" id="KW-0460">Magnesium</keyword>
<dbReference type="GO" id="GO:0046872">
    <property type="term" value="F:metal ion binding"/>
    <property type="evidence" value="ECO:0007669"/>
    <property type="project" value="UniProtKB-KW"/>
</dbReference>
<dbReference type="InterPro" id="IPR002716">
    <property type="entry name" value="PIN_dom"/>
</dbReference>
<comment type="caution">
    <text evidence="6">The sequence shown here is derived from an EMBL/GenBank/DDBJ whole genome shotgun (WGS) entry which is preliminary data.</text>
</comment>
<evidence type="ECO:0000259" key="5">
    <source>
        <dbReference type="Pfam" id="PF01850"/>
    </source>
</evidence>
<accession>A0AA94HNM0</accession>
<dbReference type="InterPro" id="IPR029060">
    <property type="entry name" value="PIN-like_dom_sf"/>
</dbReference>
<keyword evidence="1" id="KW-0540">Nuclease</keyword>
<evidence type="ECO:0000313" key="7">
    <source>
        <dbReference type="Proteomes" id="UP000198506"/>
    </source>
</evidence>
<keyword evidence="3" id="KW-0378">Hydrolase</keyword>
<keyword evidence="7" id="KW-1185">Reference proteome</keyword>